<dbReference type="SUPFAM" id="SSF51735">
    <property type="entry name" value="NAD(P)-binding Rossmann-fold domains"/>
    <property type="match status" value="1"/>
</dbReference>
<reference evidence="3" key="1">
    <citation type="journal article" date="2014" name="Proc. Natl. Acad. Sci. U.S.A.">
        <title>Extensive sampling of basidiomycete genomes demonstrates inadequacy of the white-rot/brown-rot paradigm for wood decay fungi.</title>
        <authorList>
            <person name="Riley R."/>
            <person name="Salamov A.A."/>
            <person name="Brown D.W."/>
            <person name="Nagy L.G."/>
            <person name="Floudas D."/>
            <person name="Held B.W."/>
            <person name="Levasseur A."/>
            <person name="Lombard V."/>
            <person name="Morin E."/>
            <person name="Otillar R."/>
            <person name="Lindquist E.A."/>
            <person name="Sun H."/>
            <person name="LaButti K.M."/>
            <person name="Schmutz J."/>
            <person name="Jabbour D."/>
            <person name="Luo H."/>
            <person name="Baker S.E."/>
            <person name="Pisabarro A.G."/>
            <person name="Walton J.D."/>
            <person name="Blanchette R.A."/>
            <person name="Henrissat B."/>
            <person name="Martin F."/>
            <person name="Cullen D."/>
            <person name="Hibbett D.S."/>
            <person name="Grigoriev I.V."/>
        </authorList>
    </citation>
    <scope>NUCLEOTIDE SEQUENCE [LARGE SCALE GENOMIC DNA]</scope>
    <source>
        <strain evidence="3">CBS 339.88</strain>
    </source>
</reference>
<dbReference type="InterPro" id="IPR011032">
    <property type="entry name" value="GroES-like_sf"/>
</dbReference>
<evidence type="ECO:0000313" key="2">
    <source>
        <dbReference type="EMBL" id="KDR68605.1"/>
    </source>
</evidence>
<dbReference type="Gene3D" id="3.90.180.10">
    <property type="entry name" value="Medium-chain alcohol dehydrogenases, catalytic domain"/>
    <property type="match status" value="1"/>
</dbReference>
<dbReference type="InterPro" id="IPR047122">
    <property type="entry name" value="Trans-enoyl_RdTase-like"/>
</dbReference>
<dbReference type="SMART" id="SM00829">
    <property type="entry name" value="PKS_ER"/>
    <property type="match status" value="1"/>
</dbReference>
<accession>A0A067SCE3</accession>
<dbReference type="SUPFAM" id="SSF50129">
    <property type="entry name" value="GroES-like"/>
    <property type="match status" value="1"/>
</dbReference>
<dbReference type="InterPro" id="IPR013154">
    <property type="entry name" value="ADH-like_N"/>
</dbReference>
<dbReference type="EMBL" id="KL142407">
    <property type="protein sequence ID" value="KDR68605.1"/>
    <property type="molecule type" value="Genomic_DNA"/>
</dbReference>
<dbReference type="Gene3D" id="3.40.50.720">
    <property type="entry name" value="NAD(P)-binding Rossmann-like Domain"/>
    <property type="match status" value="1"/>
</dbReference>
<dbReference type="InterPro" id="IPR036291">
    <property type="entry name" value="NAD(P)-bd_dom_sf"/>
</dbReference>
<dbReference type="Pfam" id="PF08240">
    <property type="entry name" value="ADH_N"/>
    <property type="match status" value="1"/>
</dbReference>
<gene>
    <name evidence="2" type="ORF">GALMADRAFT_1037218</name>
</gene>
<organism evidence="2 3">
    <name type="scientific">Galerina marginata (strain CBS 339.88)</name>
    <dbReference type="NCBI Taxonomy" id="685588"/>
    <lineage>
        <taxon>Eukaryota</taxon>
        <taxon>Fungi</taxon>
        <taxon>Dikarya</taxon>
        <taxon>Basidiomycota</taxon>
        <taxon>Agaricomycotina</taxon>
        <taxon>Agaricomycetes</taxon>
        <taxon>Agaricomycetidae</taxon>
        <taxon>Agaricales</taxon>
        <taxon>Agaricineae</taxon>
        <taxon>Strophariaceae</taxon>
        <taxon>Galerina</taxon>
    </lineage>
</organism>
<evidence type="ECO:0000259" key="1">
    <source>
        <dbReference type="SMART" id="SM00829"/>
    </source>
</evidence>
<dbReference type="InterPro" id="IPR013149">
    <property type="entry name" value="ADH-like_C"/>
</dbReference>
<dbReference type="PANTHER" id="PTHR45348:SF2">
    <property type="entry name" value="ZINC-TYPE ALCOHOL DEHYDROGENASE-LIKE PROTEIN C2E1P3.01"/>
    <property type="match status" value="1"/>
</dbReference>
<dbReference type="Proteomes" id="UP000027222">
    <property type="component" value="Unassembled WGS sequence"/>
</dbReference>
<protein>
    <recommendedName>
        <fullName evidence="1">Enoyl reductase (ER) domain-containing protein</fullName>
    </recommendedName>
</protein>
<dbReference type="STRING" id="685588.A0A067SCE3"/>
<dbReference type="CDD" id="cd08249">
    <property type="entry name" value="enoyl_reductase_like"/>
    <property type="match status" value="1"/>
</dbReference>
<dbReference type="Pfam" id="PF00107">
    <property type="entry name" value="ADH_zinc_N"/>
    <property type="match status" value="1"/>
</dbReference>
<dbReference type="InterPro" id="IPR020843">
    <property type="entry name" value="ER"/>
</dbReference>
<sequence length="348" mass="36987">MPSTQKALFLEKQAGDLVISETAVHKPGPGDVLIKIQATSLNPVDWKIWKAPKYAGFLKDFPAILGTAVAGDIEEVGEEVEEFKKGDRVFCQGQFKNDRASFQQYTLSAAAFVARIPPGFSYDQISTLPVALSAAYVGMYNVNPHGLGIAPPVSEATQGQYSGNPILVFGGASTVGQLVLQFAKLSGFSPIITTASLKHADVLKPLGATNILDRNLPADSLIAEVNKLTEGKPIKLIFDTVASESTQQVGVDILSSGGKMVLVGAATVKVPEDKMVNYIVGVASLPHNTELLKTLYHDKISELLEKGIIKTNTVEVLPNGLAGIPDGLARMEANKVSASKLVAHPQDN</sequence>
<keyword evidence="3" id="KW-1185">Reference proteome</keyword>
<evidence type="ECO:0000313" key="3">
    <source>
        <dbReference type="Proteomes" id="UP000027222"/>
    </source>
</evidence>
<feature type="domain" description="Enoyl reductase (ER)" evidence="1">
    <location>
        <begin position="15"/>
        <end position="343"/>
    </location>
</feature>
<dbReference type="HOGENOM" id="CLU_026673_16_5_1"/>
<dbReference type="GO" id="GO:0016651">
    <property type="term" value="F:oxidoreductase activity, acting on NAD(P)H"/>
    <property type="evidence" value="ECO:0007669"/>
    <property type="project" value="InterPro"/>
</dbReference>
<dbReference type="AlphaFoldDB" id="A0A067SCE3"/>
<proteinExistence type="predicted"/>
<dbReference type="PANTHER" id="PTHR45348">
    <property type="entry name" value="HYPOTHETICAL OXIDOREDUCTASE (EUROFUNG)"/>
    <property type="match status" value="1"/>
</dbReference>
<name>A0A067SCE3_GALM3</name>
<dbReference type="OrthoDB" id="3233595at2759"/>